<dbReference type="NCBIfam" id="TIGR00016">
    <property type="entry name" value="ackA"/>
    <property type="match status" value="1"/>
</dbReference>
<dbReference type="Proteomes" id="UP000799437">
    <property type="component" value="Unassembled WGS sequence"/>
</dbReference>
<protein>
    <recommendedName>
        <fullName evidence="5">Probable acetate kinase</fullName>
        <ecNumber evidence="5">2.7.2.1</ecNumber>
    </recommendedName>
    <alternativeName>
        <fullName evidence="5">Acetokinase</fullName>
    </alternativeName>
</protein>
<evidence type="ECO:0000256" key="5">
    <source>
        <dbReference type="HAMAP-Rule" id="MF_03131"/>
    </source>
</evidence>
<dbReference type="InterPro" id="IPR000890">
    <property type="entry name" value="Aliphatic_acid_kin_short-chain"/>
</dbReference>
<feature type="binding site" evidence="5">
    <location>
        <position position="9"/>
    </location>
    <ligand>
        <name>Mg(2+)</name>
        <dbReference type="ChEBI" id="CHEBI:18420"/>
    </ligand>
</feature>
<gene>
    <name evidence="6" type="ORF">EJ05DRAFT_460053</name>
</gene>
<feature type="binding site" evidence="5">
    <location>
        <position position="102"/>
    </location>
    <ligand>
        <name>substrate</name>
    </ligand>
</feature>
<dbReference type="PANTHER" id="PTHR21060:SF15">
    <property type="entry name" value="ACETATE KINASE-RELATED"/>
    <property type="match status" value="1"/>
</dbReference>
<dbReference type="EMBL" id="ML996565">
    <property type="protein sequence ID" value="KAF2763266.1"/>
    <property type="molecule type" value="Genomic_DNA"/>
</dbReference>
<dbReference type="RefSeq" id="XP_033605717.1">
    <property type="nucleotide sequence ID" value="XM_033742595.1"/>
</dbReference>
<feature type="binding site" evidence="5">
    <location>
        <begin position="219"/>
        <end position="223"/>
    </location>
    <ligand>
        <name>ATP</name>
        <dbReference type="ChEBI" id="CHEBI:30616"/>
    </ligand>
</feature>
<comment type="cofactor">
    <cofactor evidence="5">
        <name>Mg(2+)</name>
        <dbReference type="ChEBI" id="CHEBI:18420"/>
    </cofactor>
</comment>
<keyword evidence="5" id="KW-0460">Magnesium</keyword>
<dbReference type="UniPathway" id="UPA00340">
    <property type="reaction ID" value="UER00458"/>
</dbReference>
<dbReference type="GO" id="GO:0006085">
    <property type="term" value="P:acetyl-CoA biosynthetic process"/>
    <property type="evidence" value="ECO:0007669"/>
    <property type="project" value="UniProtKB-UniRule"/>
</dbReference>
<feature type="site" description="Transition state stabilizer" evidence="5">
    <location>
        <position position="191"/>
    </location>
</feature>
<evidence type="ECO:0000313" key="6">
    <source>
        <dbReference type="EMBL" id="KAF2763266.1"/>
    </source>
</evidence>
<dbReference type="Gene3D" id="3.30.420.40">
    <property type="match status" value="2"/>
</dbReference>
<dbReference type="GO" id="GO:0006083">
    <property type="term" value="P:acetate metabolic process"/>
    <property type="evidence" value="ECO:0007669"/>
    <property type="project" value="TreeGrafter"/>
</dbReference>
<feature type="binding site" evidence="5">
    <location>
        <position position="413"/>
    </location>
    <ligand>
        <name>Mg(2+)</name>
        <dbReference type="ChEBI" id="CHEBI:18420"/>
    </ligand>
</feature>
<keyword evidence="5" id="KW-0479">Metal-binding</keyword>
<keyword evidence="3 5" id="KW-0418">Kinase</keyword>
<proteinExistence type="inferred from homology"/>
<name>A0A6A6WMA6_9PEZI</name>
<dbReference type="InterPro" id="IPR023865">
    <property type="entry name" value="Aliphatic_acid_kinase_CS"/>
</dbReference>
<feature type="active site" description="Proton donor/acceptor" evidence="5">
    <location>
        <position position="159"/>
    </location>
</feature>
<dbReference type="Pfam" id="PF00871">
    <property type="entry name" value="Acetate_kinase"/>
    <property type="match status" value="1"/>
</dbReference>
<dbReference type="AlphaFoldDB" id="A0A6A6WMA6"/>
<accession>A0A6A6WMA6</accession>
<comment type="caution">
    <text evidence="5">Lacks conserved residue(s) required for the propagation of feature annotation.</text>
</comment>
<comment type="similarity">
    <text evidence="5">Belongs to the acetokinase family.</text>
</comment>
<keyword evidence="7" id="KW-1185">Reference proteome</keyword>
<dbReference type="GeneID" id="54483649"/>
<dbReference type="GO" id="GO:0008776">
    <property type="term" value="F:acetate kinase activity"/>
    <property type="evidence" value="ECO:0007669"/>
    <property type="project" value="UniProtKB-UniRule"/>
</dbReference>
<dbReference type="OrthoDB" id="67445at2759"/>
<evidence type="ECO:0000256" key="2">
    <source>
        <dbReference type="ARBA" id="ARBA00022741"/>
    </source>
</evidence>
<sequence length="439" mass="47121">MPPLILAINAGSSSVKVTLYDSSTLTSTNTPKSIAQCTIDGLTAPPATLKYHHHQSEKPISREVEGVTTQEDAFKAIMQQLEQDEGLVEVGSKADYAYVCHRVVHGGEFADAQVVDEETVQRIERLSDLAPLHNTPALTLIRTCTTLLPPKTRQIAFFDTTFHTTLPRAITTYPINRTIAHTNALRKYGFHGLSYASILRLTSSHLNLSPAATNIIALHLGSGASACAIRGGKSVDTSMGLTPASGLPGATRAGSVDPSLVFHYTHRAGRMSRSSARDMHVTYAEEVLNKESGWAALAGTTDFGVISARAMADGGDGKGDEGARLAFDVFVDRILGFVGSYYVALGGRVDALVFAGGIGEKGVELRRAVGRGVECLGFEIDEVRNADVGNAAVVDIGRRTEGEKRVLVVRTDEQGEMARGCLEYMEKEAKETKETKEDV</sequence>
<evidence type="ECO:0000256" key="1">
    <source>
        <dbReference type="ARBA" id="ARBA00022679"/>
    </source>
</evidence>
<keyword evidence="4 5" id="KW-0067">ATP-binding</keyword>
<feature type="binding site" evidence="5">
    <location>
        <position position="16"/>
    </location>
    <ligand>
        <name>ATP</name>
        <dbReference type="ChEBI" id="CHEBI:30616"/>
    </ligand>
</feature>
<reference evidence="6" key="1">
    <citation type="journal article" date="2020" name="Stud. Mycol.">
        <title>101 Dothideomycetes genomes: a test case for predicting lifestyles and emergence of pathogens.</title>
        <authorList>
            <person name="Haridas S."/>
            <person name="Albert R."/>
            <person name="Binder M."/>
            <person name="Bloem J."/>
            <person name="Labutti K."/>
            <person name="Salamov A."/>
            <person name="Andreopoulos B."/>
            <person name="Baker S."/>
            <person name="Barry K."/>
            <person name="Bills G."/>
            <person name="Bluhm B."/>
            <person name="Cannon C."/>
            <person name="Castanera R."/>
            <person name="Culley D."/>
            <person name="Daum C."/>
            <person name="Ezra D."/>
            <person name="Gonzalez J."/>
            <person name="Henrissat B."/>
            <person name="Kuo A."/>
            <person name="Liang C."/>
            <person name="Lipzen A."/>
            <person name="Lutzoni F."/>
            <person name="Magnuson J."/>
            <person name="Mondo S."/>
            <person name="Nolan M."/>
            <person name="Ohm R."/>
            <person name="Pangilinan J."/>
            <person name="Park H.-J."/>
            <person name="Ramirez L."/>
            <person name="Alfaro M."/>
            <person name="Sun H."/>
            <person name="Tritt A."/>
            <person name="Yoshinaga Y."/>
            <person name="Zwiers L.-H."/>
            <person name="Turgeon B."/>
            <person name="Goodwin S."/>
            <person name="Spatafora J."/>
            <person name="Crous P."/>
            <person name="Grigoriev I."/>
        </authorList>
    </citation>
    <scope>NUCLEOTIDE SEQUENCE</scope>
    <source>
        <strain evidence="6">CBS 121739</strain>
    </source>
</reference>
<dbReference type="PRINTS" id="PR00471">
    <property type="entry name" value="ACETATEKNASE"/>
</dbReference>
<comment type="catalytic activity">
    <reaction evidence="5">
        <text>acetate + ATP = acetyl phosphate + ADP</text>
        <dbReference type="Rhea" id="RHEA:11352"/>
        <dbReference type="ChEBI" id="CHEBI:22191"/>
        <dbReference type="ChEBI" id="CHEBI:30089"/>
        <dbReference type="ChEBI" id="CHEBI:30616"/>
        <dbReference type="ChEBI" id="CHEBI:456216"/>
        <dbReference type="EC" id="2.7.2.1"/>
    </reaction>
</comment>
<dbReference type="EC" id="2.7.2.1" evidence="5"/>
<dbReference type="PROSITE" id="PS01075">
    <property type="entry name" value="ACETATE_KINASE_1"/>
    <property type="match status" value="1"/>
</dbReference>
<keyword evidence="2 5" id="KW-0547">Nucleotide-binding</keyword>
<dbReference type="PROSITE" id="PS01076">
    <property type="entry name" value="ACETATE_KINASE_2"/>
    <property type="match status" value="1"/>
</dbReference>
<keyword evidence="1 5" id="KW-0808">Transferase</keyword>
<dbReference type="InterPro" id="IPR043129">
    <property type="entry name" value="ATPase_NBD"/>
</dbReference>
<dbReference type="GO" id="GO:0005524">
    <property type="term" value="F:ATP binding"/>
    <property type="evidence" value="ECO:0007669"/>
    <property type="project" value="UniProtKB-KW"/>
</dbReference>
<dbReference type="SUPFAM" id="SSF53067">
    <property type="entry name" value="Actin-like ATPase domain"/>
    <property type="match status" value="2"/>
</dbReference>
<feature type="site" description="Transition state stabilizer" evidence="5">
    <location>
        <position position="252"/>
    </location>
</feature>
<dbReference type="HAMAP" id="MF_00020">
    <property type="entry name" value="Acetate_kinase"/>
    <property type="match status" value="1"/>
</dbReference>
<evidence type="ECO:0000256" key="3">
    <source>
        <dbReference type="ARBA" id="ARBA00022777"/>
    </source>
</evidence>
<comment type="pathway">
    <text evidence="5">Metabolic intermediate biosynthesis; acetyl-CoA biosynthesis; acetyl-CoA from acetate: step 1/2.</text>
</comment>
<dbReference type="PIRSF" id="PIRSF000722">
    <property type="entry name" value="Acetate_prop_kin"/>
    <property type="match status" value="1"/>
</dbReference>
<dbReference type="PANTHER" id="PTHR21060">
    <property type="entry name" value="ACETATE KINASE"/>
    <property type="match status" value="1"/>
</dbReference>
<dbReference type="InterPro" id="IPR004372">
    <property type="entry name" value="Ac/propionate_kinase"/>
</dbReference>
<dbReference type="GO" id="GO:0000287">
    <property type="term" value="F:magnesium ion binding"/>
    <property type="evidence" value="ECO:0007669"/>
    <property type="project" value="UniProtKB-UniRule"/>
</dbReference>
<organism evidence="6 7">
    <name type="scientific">Pseudovirgaria hyperparasitica</name>
    <dbReference type="NCBI Taxonomy" id="470096"/>
    <lineage>
        <taxon>Eukaryota</taxon>
        <taxon>Fungi</taxon>
        <taxon>Dikarya</taxon>
        <taxon>Ascomycota</taxon>
        <taxon>Pezizomycotina</taxon>
        <taxon>Dothideomycetes</taxon>
        <taxon>Dothideomycetes incertae sedis</taxon>
        <taxon>Acrospermales</taxon>
        <taxon>Acrospermaceae</taxon>
        <taxon>Pseudovirgaria</taxon>
    </lineage>
</organism>
<evidence type="ECO:0000313" key="7">
    <source>
        <dbReference type="Proteomes" id="UP000799437"/>
    </source>
</evidence>
<evidence type="ECO:0000256" key="4">
    <source>
        <dbReference type="ARBA" id="ARBA00022840"/>
    </source>
</evidence>